<evidence type="ECO:0000313" key="1">
    <source>
        <dbReference type="EMBL" id="SDK26493.1"/>
    </source>
</evidence>
<accession>A0A1G9AGX8</accession>
<organism evidence="1 2">
    <name type="scientific">Cryobacterium psychrotolerans</name>
    <dbReference type="NCBI Taxonomy" id="386301"/>
    <lineage>
        <taxon>Bacteria</taxon>
        <taxon>Bacillati</taxon>
        <taxon>Actinomycetota</taxon>
        <taxon>Actinomycetes</taxon>
        <taxon>Micrococcales</taxon>
        <taxon>Microbacteriaceae</taxon>
        <taxon>Cryobacterium</taxon>
    </lineage>
</organism>
<dbReference type="STRING" id="386301.SAMN05216282_104108"/>
<dbReference type="EMBL" id="FNFU01000004">
    <property type="protein sequence ID" value="SDK26493.1"/>
    <property type="molecule type" value="Genomic_DNA"/>
</dbReference>
<reference evidence="1 2" key="1">
    <citation type="submission" date="2016-10" db="EMBL/GenBank/DDBJ databases">
        <authorList>
            <person name="de Groot N.N."/>
        </authorList>
    </citation>
    <scope>NUCLEOTIDE SEQUENCE [LARGE SCALE GENOMIC DNA]</scope>
    <source>
        <strain evidence="1 2">CGMCC 1.5382</strain>
    </source>
</reference>
<gene>
    <name evidence="1" type="ORF">SAMN05216282_104108</name>
</gene>
<proteinExistence type="predicted"/>
<evidence type="ECO:0000313" key="2">
    <source>
        <dbReference type="Proteomes" id="UP000198701"/>
    </source>
</evidence>
<sequence length="37" mass="3985">MVPMATFLTLFLTGFVLVGATLGLAAIVAMIKEPYRK</sequence>
<dbReference type="AlphaFoldDB" id="A0A1G9AGX8"/>
<keyword evidence="2" id="KW-1185">Reference proteome</keyword>
<name>A0A1G9AGX8_9MICO</name>
<protein>
    <submittedName>
        <fullName evidence="1">Uncharacterized protein</fullName>
    </submittedName>
</protein>
<dbReference type="Proteomes" id="UP000198701">
    <property type="component" value="Unassembled WGS sequence"/>
</dbReference>